<keyword evidence="8" id="KW-0472">Membrane</keyword>
<dbReference type="InterPro" id="IPR013766">
    <property type="entry name" value="Thioredoxin_domain"/>
</dbReference>
<feature type="signal peptide" evidence="10">
    <location>
        <begin position="1"/>
        <end position="33"/>
    </location>
</feature>
<dbReference type="PANTHER" id="PTHR22897">
    <property type="entry name" value="QUIESCIN Q6-RELATED SULFHYDRYL OXIDASE"/>
    <property type="match status" value="1"/>
</dbReference>
<keyword evidence="14" id="KW-1185">Reference proteome</keyword>
<dbReference type="GO" id="GO:0000139">
    <property type="term" value="C:Golgi membrane"/>
    <property type="evidence" value="ECO:0007669"/>
    <property type="project" value="TreeGrafter"/>
</dbReference>
<dbReference type="Pfam" id="PF22220">
    <property type="entry name" value="QSOX_pErv"/>
    <property type="match status" value="1"/>
</dbReference>
<keyword evidence="3 10" id="KW-0732">Signal</keyword>
<name>A0A3R7MTB7_9TRYP</name>
<keyword evidence="8" id="KW-0812">Transmembrane</keyword>
<dbReference type="GO" id="GO:0016971">
    <property type="term" value="F:flavin-dependent sulfhydryl oxidase activity"/>
    <property type="evidence" value="ECO:0007669"/>
    <property type="project" value="InterPro"/>
</dbReference>
<keyword evidence="4 8" id="KW-0274">FAD</keyword>
<comment type="cofactor">
    <cofactor evidence="1 8">
        <name>FAD</name>
        <dbReference type="ChEBI" id="CHEBI:57692"/>
    </cofactor>
</comment>
<evidence type="ECO:0000313" key="13">
    <source>
        <dbReference type="EMBL" id="RNF07799.1"/>
    </source>
</evidence>
<keyword evidence="8" id="KW-1133">Transmembrane helix</keyword>
<feature type="transmembrane region" description="Helical" evidence="8">
    <location>
        <begin position="487"/>
        <end position="507"/>
    </location>
</feature>
<sequence length="526" mass="58021">MAPAMPSRTGVEPKCFVVWCALLLAAASGVAEGQLVETTTTDSLFAEDAAVVELAGTNWSLVHRSAPLCPWVVLFYSGVCGHCRAIAPAYRTFAAQLEECHEEDPLRAATPAAVNCVTEAATCREYAVSSVPMLLLFLPSNCSTAANETCDAAKGRYVVMDSSRQGLSQLRLQTRRGIKQLRGVDGPMLERCASMRHALYAEKKKQVHRVTGPPAPFVETRELYATDVAGAFFLTMWHEVSLVGLDSPKPLLALQNFLRLVERALAGLGAGALLEAVKRAEGGEAFSVMSWQKAVIAARIPYEGDPREVRWRTCGGSSPKYRGFPCAMWLLYHSLTVNVDAAATAEINPLETIQSYVQYFFSCVECRQHFQQFTFSRDKDPVLQLWRAHNEVNARLAAVTAGADPFVPKRQFPDPALCVPCRDASGAFQEEEVAKYLRKRYEWDPDAVARQVGGGTIALPPREADGAEPANGNSERWNREQVRHDPLPLHVFLTFFVIVALVSAGILRTRRRYIGSVLHHRSRQKS</sequence>
<evidence type="ECO:0000259" key="11">
    <source>
        <dbReference type="PROSITE" id="PS51324"/>
    </source>
</evidence>
<feature type="region of interest" description="Disordered" evidence="9">
    <location>
        <begin position="458"/>
        <end position="478"/>
    </location>
</feature>
<dbReference type="SUPFAM" id="SSF52833">
    <property type="entry name" value="Thioredoxin-like"/>
    <property type="match status" value="1"/>
</dbReference>
<dbReference type="EMBL" id="MKKU01000555">
    <property type="protein sequence ID" value="RNF07799.1"/>
    <property type="molecule type" value="Genomic_DNA"/>
</dbReference>
<dbReference type="SUPFAM" id="SSF69000">
    <property type="entry name" value="FAD-dependent thiol oxidase"/>
    <property type="match status" value="1"/>
</dbReference>
<dbReference type="GeneID" id="40320906"/>
<evidence type="ECO:0000256" key="3">
    <source>
        <dbReference type="ARBA" id="ARBA00022729"/>
    </source>
</evidence>
<evidence type="ECO:0000256" key="5">
    <source>
        <dbReference type="ARBA" id="ARBA00023002"/>
    </source>
</evidence>
<keyword evidence="6" id="KW-1015">Disulfide bond</keyword>
<evidence type="ECO:0000259" key="12">
    <source>
        <dbReference type="PROSITE" id="PS51352"/>
    </source>
</evidence>
<reference evidence="13 14" key="1">
    <citation type="journal article" date="2018" name="BMC Genomics">
        <title>Genomic comparison of Trypanosoma conorhini and Trypanosoma rangeli to Trypanosoma cruzi strains of high and low virulence.</title>
        <authorList>
            <person name="Bradwell K.R."/>
            <person name="Koparde V.N."/>
            <person name="Matveyev A.V."/>
            <person name="Serrano M.G."/>
            <person name="Alves J.M."/>
            <person name="Parikh H."/>
            <person name="Huang B."/>
            <person name="Lee V."/>
            <person name="Espinosa-Alvarez O."/>
            <person name="Ortiz P.A."/>
            <person name="Costa-Martins A.G."/>
            <person name="Teixeira M.M."/>
            <person name="Buck G.A."/>
        </authorList>
    </citation>
    <scope>NUCLEOTIDE SEQUENCE [LARGE SCALE GENOMIC DNA]</scope>
    <source>
        <strain evidence="13 14">025E</strain>
    </source>
</reference>
<keyword evidence="7" id="KW-0325">Glycoprotein</keyword>
<evidence type="ECO:0000256" key="10">
    <source>
        <dbReference type="SAM" id="SignalP"/>
    </source>
</evidence>
<keyword evidence="2 8" id="KW-0285">Flavoprotein</keyword>
<dbReference type="Proteomes" id="UP000284403">
    <property type="component" value="Unassembled WGS sequence"/>
</dbReference>
<evidence type="ECO:0000256" key="4">
    <source>
        <dbReference type="ARBA" id="ARBA00022827"/>
    </source>
</evidence>
<feature type="domain" description="Thioredoxin" evidence="12">
    <location>
        <begin position="43"/>
        <end position="183"/>
    </location>
</feature>
<comment type="catalytic activity">
    <reaction evidence="8">
        <text>2 R'C(R)SH + O2 = R'C(R)S-S(R)CR' + H2O2</text>
        <dbReference type="Rhea" id="RHEA:17357"/>
        <dbReference type="ChEBI" id="CHEBI:15379"/>
        <dbReference type="ChEBI" id="CHEBI:16240"/>
        <dbReference type="ChEBI" id="CHEBI:16520"/>
        <dbReference type="ChEBI" id="CHEBI:17412"/>
        <dbReference type="EC" id="1.8.3.2"/>
    </reaction>
</comment>
<dbReference type="CDD" id="cd02961">
    <property type="entry name" value="PDI_a_family"/>
    <property type="match status" value="1"/>
</dbReference>
<evidence type="ECO:0000256" key="2">
    <source>
        <dbReference type="ARBA" id="ARBA00022630"/>
    </source>
</evidence>
<evidence type="ECO:0000256" key="8">
    <source>
        <dbReference type="RuleBase" id="RU371123"/>
    </source>
</evidence>
<accession>A0A3R7MTB7</accession>
<dbReference type="InterPro" id="IPR017905">
    <property type="entry name" value="ERV/ALR_sulphydryl_oxidase"/>
</dbReference>
<evidence type="ECO:0000256" key="6">
    <source>
        <dbReference type="ARBA" id="ARBA00023157"/>
    </source>
</evidence>
<evidence type="ECO:0000256" key="9">
    <source>
        <dbReference type="SAM" id="MobiDB-lite"/>
    </source>
</evidence>
<feature type="domain" description="ERV/ALR sulfhydryl oxidase" evidence="11">
    <location>
        <begin position="317"/>
        <end position="411"/>
    </location>
</feature>
<dbReference type="Pfam" id="PF00085">
    <property type="entry name" value="Thioredoxin"/>
    <property type="match status" value="1"/>
</dbReference>
<organism evidence="13 14">
    <name type="scientific">Trypanosoma conorhini</name>
    <dbReference type="NCBI Taxonomy" id="83891"/>
    <lineage>
        <taxon>Eukaryota</taxon>
        <taxon>Discoba</taxon>
        <taxon>Euglenozoa</taxon>
        <taxon>Kinetoplastea</taxon>
        <taxon>Metakinetoplastina</taxon>
        <taxon>Trypanosomatida</taxon>
        <taxon>Trypanosomatidae</taxon>
        <taxon>Trypanosoma</taxon>
    </lineage>
</organism>
<feature type="chain" id="PRO_5018678106" description="Sulfhydryl oxidase" evidence="10">
    <location>
        <begin position="34"/>
        <end position="526"/>
    </location>
</feature>
<dbReference type="GO" id="GO:0005615">
    <property type="term" value="C:extracellular space"/>
    <property type="evidence" value="ECO:0007669"/>
    <property type="project" value="TreeGrafter"/>
</dbReference>
<gene>
    <name evidence="13" type="ORF">Tco025E_07295</name>
</gene>
<dbReference type="RefSeq" id="XP_029225727.1">
    <property type="nucleotide sequence ID" value="XM_029374161.1"/>
</dbReference>
<dbReference type="PROSITE" id="PS51324">
    <property type="entry name" value="ERV_ALR"/>
    <property type="match status" value="1"/>
</dbReference>
<dbReference type="Gene3D" id="1.20.120.310">
    <property type="entry name" value="ERV/ALR sulfhydryl oxidase domain"/>
    <property type="match status" value="1"/>
</dbReference>
<dbReference type="InterPro" id="IPR053995">
    <property type="entry name" value="QSOX_pErv"/>
</dbReference>
<evidence type="ECO:0000313" key="14">
    <source>
        <dbReference type="Proteomes" id="UP000284403"/>
    </source>
</evidence>
<evidence type="ECO:0000256" key="1">
    <source>
        <dbReference type="ARBA" id="ARBA00001974"/>
    </source>
</evidence>
<comment type="caution">
    <text evidence="13">The sequence shown here is derived from an EMBL/GenBank/DDBJ whole genome shotgun (WGS) entry which is preliminary data.</text>
</comment>
<proteinExistence type="predicted"/>
<dbReference type="PROSITE" id="PS51352">
    <property type="entry name" value="THIOREDOXIN_2"/>
    <property type="match status" value="1"/>
</dbReference>
<dbReference type="OrthoDB" id="59470at2759"/>
<keyword evidence="5 8" id="KW-0560">Oxidoreductase</keyword>
<dbReference type="Pfam" id="PF04777">
    <property type="entry name" value="Evr1_Alr"/>
    <property type="match status" value="1"/>
</dbReference>
<dbReference type="InterPro" id="IPR036249">
    <property type="entry name" value="Thioredoxin-like_sf"/>
</dbReference>
<dbReference type="GO" id="GO:0003756">
    <property type="term" value="F:protein disulfide isomerase activity"/>
    <property type="evidence" value="ECO:0007669"/>
    <property type="project" value="TreeGrafter"/>
</dbReference>
<dbReference type="GO" id="GO:0006457">
    <property type="term" value="P:protein folding"/>
    <property type="evidence" value="ECO:0007669"/>
    <property type="project" value="TreeGrafter"/>
</dbReference>
<evidence type="ECO:0000256" key="7">
    <source>
        <dbReference type="ARBA" id="ARBA00023180"/>
    </source>
</evidence>
<dbReference type="PANTHER" id="PTHR22897:SF8">
    <property type="entry name" value="SULFHYDRYL OXIDASE"/>
    <property type="match status" value="1"/>
</dbReference>
<dbReference type="InterPro" id="IPR039798">
    <property type="entry name" value="Sulfhydryl_oxidase"/>
</dbReference>
<dbReference type="Gene3D" id="3.40.30.10">
    <property type="entry name" value="Glutaredoxin"/>
    <property type="match status" value="1"/>
</dbReference>
<protein>
    <recommendedName>
        <fullName evidence="8">Sulfhydryl oxidase</fullName>
        <ecNumber evidence="8">1.8.3.2</ecNumber>
    </recommendedName>
</protein>
<dbReference type="InterPro" id="IPR036774">
    <property type="entry name" value="ERV/ALR_sulphydryl_oxid_sf"/>
</dbReference>
<dbReference type="EC" id="1.8.3.2" evidence="8"/>
<dbReference type="AlphaFoldDB" id="A0A3R7MTB7"/>